<organism evidence="11 12">
    <name type="scientific">Rubus argutus</name>
    <name type="common">Southern blackberry</name>
    <dbReference type="NCBI Taxonomy" id="59490"/>
    <lineage>
        <taxon>Eukaryota</taxon>
        <taxon>Viridiplantae</taxon>
        <taxon>Streptophyta</taxon>
        <taxon>Embryophyta</taxon>
        <taxon>Tracheophyta</taxon>
        <taxon>Spermatophyta</taxon>
        <taxon>Magnoliopsida</taxon>
        <taxon>eudicotyledons</taxon>
        <taxon>Gunneridae</taxon>
        <taxon>Pentapetalae</taxon>
        <taxon>rosids</taxon>
        <taxon>fabids</taxon>
        <taxon>Rosales</taxon>
        <taxon>Rosaceae</taxon>
        <taxon>Rosoideae</taxon>
        <taxon>Rosoideae incertae sedis</taxon>
        <taxon>Rubus</taxon>
    </lineage>
</organism>
<sequence>METINDQLAAGEDRKAGAWSWVKALLGKVQNQGYPSCKEHCKARKDDPRRVIHSLKVAMALTLVSLLYYWSALYDGLGFAGMWAVLTVVVVFEFTVGATLCKGLNRSFATLLAGALGIGANHLAGLFGEQGEPIILGVLVFLLGAAATFLRFFPRIKASYDYGVLIFILTFSMVEGTCIIIAIFLCPVWAGEDLHNLIASNIDKLANYLEGIGGGEYFQLPKDGKSVKATKNEGYISVLNSKNTEESWANFARWEPGHGRFKFRHPWKQYLKIGALARQCAYQIETLHGHINSDVQVYKQRLLIASSASNVYPQEFLQIIQGSCVTMSTESSKALKAFGTAIKTMKHPKSARQHLENSKNAVEDLHIALKAASLENADILAIMQAATVASILVEIVKCVEKISKAVHELSQLAHFKVVEPTVSAEIKPQLLHRGSINPVLLDDGDGSAHVVITVDEINMGSQENDKNSHQAPKGPKPSEEV</sequence>
<name>A0AAW1WCR4_RUBAR</name>
<dbReference type="GO" id="GO:0016020">
    <property type="term" value="C:membrane"/>
    <property type="evidence" value="ECO:0007669"/>
    <property type="project" value="UniProtKB-SubCell"/>
</dbReference>
<protein>
    <recommendedName>
        <fullName evidence="13">Aluminum-activated malate transporter 8-like</fullName>
    </recommendedName>
</protein>
<feature type="transmembrane region" description="Helical" evidence="10">
    <location>
        <begin position="134"/>
        <end position="153"/>
    </location>
</feature>
<feature type="transmembrane region" description="Helical" evidence="10">
    <location>
        <begin position="108"/>
        <end position="128"/>
    </location>
</feature>
<feature type="region of interest" description="Disordered" evidence="9">
    <location>
        <begin position="458"/>
        <end position="481"/>
    </location>
</feature>
<keyword evidence="12" id="KW-1185">Reference proteome</keyword>
<evidence type="ECO:0000256" key="8">
    <source>
        <dbReference type="ARBA" id="ARBA00023303"/>
    </source>
</evidence>
<evidence type="ECO:0000256" key="2">
    <source>
        <dbReference type="ARBA" id="ARBA00007079"/>
    </source>
</evidence>
<evidence type="ECO:0000256" key="9">
    <source>
        <dbReference type="SAM" id="MobiDB-lite"/>
    </source>
</evidence>
<evidence type="ECO:0000256" key="1">
    <source>
        <dbReference type="ARBA" id="ARBA00004141"/>
    </source>
</evidence>
<gene>
    <name evidence="11" type="ORF">M0R45_029972</name>
</gene>
<dbReference type="AlphaFoldDB" id="A0AAW1WCR4"/>
<keyword evidence="8" id="KW-0407">Ion channel</keyword>
<dbReference type="GO" id="GO:0015743">
    <property type="term" value="P:malate transport"/>
    <property type="evidence" value="ECO:0007669"/>
    <property type="project" value="InterPro"/>
</dbReference>
<comment type="subcellular location">
    <subcellularLocation>
        <location evidence="1">Membrane</location>
        <topology evidence="1">Multi-pass membrane protein</topology>
    </subcellularLocation>
</comment>
<evidence type="ECO:0000313" key="11">
    <source>
        <dbReference type="EMBL" id="KAK9921463.1"/>
    </source>
</evidence>
<keyword evidence="6" id="KW-0406">Ion transport</keyword>
<dbReference type="EMBL" id="JBEDUW010000006">
    <property type="protein sequence ID" value="KAK9921463.1"/>
    <property type="molecule type" value="Genomic_DNA"/>
</dbReference>
<comment type="caution">
    <text evidence="11">The sequence shown here is derived from an EMBL/GenBank/DDBJ whole genome shotgun (WGS) entry which is preliminary data.</text>
</comment>
<dbReference type="PANTHER" id="PTHR31086">
    <property type="entry name" value="ALUMINUM-ACTIVATED MALATE TRANSPORTER 10"/>
    <property type="match status" value="1"/>
</dbReference>
<feature type="transmembrane region" description="Helical" evidence="10">
    <location>
        <begin position="165"/>
        <end position="190"/>
    </location>
</feature>
<accession>A0AAW1WCR4</accession>
<proteinExistence type="inferred from homology"/>
<keyword evidence="3" id="KW-0813">Transport</keyword>
<feature type="transmembrane region" description="Helical" evidence="10">
    <location>
        <begin position="76"/>
        <end position="96"/>
    </location>
</feature>
<dbReference type="Proteomes" id="UP001457282">
    <property type="component" value="Unassembled WGS sequence"/>
</dbReference>
<dbReference type="GO" id="GO:0034220">
    <property type="term" value="P:monoatomic ion transmembrane transport"/>
    <property type="evidence" value="ECO:0007669"/>
    <property type="project" value="UniProtKB-KW"/>
</dbReference>
<evidence type="ECO:0000256" key="6">
    <source>
        <dbReference type="ARBA" id="ARBA00023065"/>
    </source>
</evidence>
<dbReference type="Pfam" id="PF11744">
    <property type="entry name" value="ALMT"/>
    <property type="match status" value="2"/>
</dbReference>
<keyword evidence="4 10" id="KW-0812">Transmembrane</keyword>
<keyword evidence="7 10" id="KW-0472">Membrane</keyword>
<evidence type="ECO:0000313" key="12">
    <source>
        <dbReference type="Proteomes" id="UP001457282"/>
    </source>
</evidence>
<evidence type="ECO:0000256" key="5">
    <source>
        <dbReference type="ARBA" id="ARBA00022989"/>
    </source>
</evidence>
<evidence type="ECO:0000256" key="4">
    <source>
        <dbReference type="ARBA" id="ARBA00022692"/>
    </source>
</evidence>
<keyword evidence="5 10" id="KW-1133">Transmembrane helix</keyword>
<evidence type="ECO:0008006" key="13">
    <source>
        <dbReference type="Google" id="ProtNLM"/>
    </source>
</evidence>
<feature type="transmembrane region" description="Helical" evidence="10">
    <location>
        <begin position="51"/>
        <end position="70"/>
    </location>
</feature>
<comment type="similarity">
    <text evidence="2">Belongs to the aromatic acid exporter (TC 2.A.85) family.</text>
</comment>
<evidence type="ECO:0000256" key="7">
    <source>
        <dbReference type="ARBA" id="ARBA00023136"/>
    </source>
</evidence>
<evidence type="ECO:0000256" key="10">
    <source>
        <dbReference type="SAM" id="Phobius"/>
    </source>
</evidence>
<evidence type="ECO:0000256" key="3">
    <source>
        <dbReference type="ARBA" id="ARBA00022448"/>
    </source>
</evidence>
<dbReference type="InterPro" id="IPR020966">
    <property type="entry name" value="ALMT"/>
</dbReference>
<reference evidence="11 12" key="1">
    <citation type="journal article" date="2023" name="G3 (Bethesda)">
        <title>A chromosome-length genome assembly and annotation of blackberry (Rubus argutus, cv. 'Hillquist').</title>
        <authorList>
            <person name="Bruna T."/>
            <person name="Aryal R."/>
            <person name="Dudchenko O."/>
            <person name="Sargent D.J."/>
            <person name="Mead D."/>
            <person name="Buti M."/>
            <person name="Cavallini A."/>
            <person name="Hytonen T."/>
            <person name="Andres J."/>
            <person name="Pham M."/>
            <person name="Weisz D."/>
            <person name="Mascagni F."/>
            <person name="Usai G."/>
            <person name="Natali L."/>
            <person name="Bassil N."/>
            <person name="Fernandez G.E."/>
            <person name="Lomsadze A."/>
            <person name="Armour M."/>
            <person name="Olukolu B."/>
            <person name="Poorten T."/>
            <person name="Britton C."/>
            <person name="Davik J."/>
            <person name="Ashrafi H."/>
            <person name="Aiden E.L."/>
            <person name="Borodovsky M."/>
            <person name="Worthington M."/>
        </authorList>
    </citation>
    <scope>NUCLEOTIDE SEQUENCE [LARGE SCALE GENOMIC DNA]</scope>
    <source>
        <strain evidence="11">PI 553951</strain>
    </source>
</reference>